<protein>
    <submittedName>
        <fullName evidence="2">Uncharacterized protein</fullName>
    </submittedName>
</protein>
<feature type="compositionally biased region" description="Pro residues" evidence="1">
    <location>
        <begin position="94"/>
        <end position="103"/>
    </location>
</feature>
<evidence type="ECO:0000256" key="1">
    <source>
        <dbReference type="SAM" id="MobiDB-lite"/>
    </source>
</evidence>
<sequence>VVPQVSDGGRGHHPQPGYPPRPRLHLLRSEARSANLGSFSVGLRFPVRPRPSGDRPECHRSHVVVDVDGCVPRSVRSLPLLVWLSPPPHPPVHPPDAPLPLPLPSRRRSLPSEEAPSAVPSAFSVSLCCSGGVRVGDGVCVVLRPLLCLPSHDVPLLPDPRGCDLPFHLPTGRASNS</sequence>
<dbReference type="EMBL" id="OB678857">
    <property type="protein sequence ID" value="CAD7236410.1"/>
    <property type="molecule type" value="Genomic_DNA"/>
</dbReference>
<dbReference type="AlphaFoldDB" id="A0A7R8ZTZ1"/>
<reference evidence="2" key="1">
    <citation type="submission" date="2020-11" db="EMBL/GenBank/DDBJ databases">
        <authorList>
            <person name="Tran Van P."/>
        </authorList>
    </citation>
    <scope>NUCLEOTIDE SEQUENCE</scope>
</reference>
<name>A0A7R8ZTZ1_9CRUS</name>
<accession>A0A7R8ZTZ1</accession>
<feature type="region of interest" description="Disordered" evidence="1">
    <location>
        <begin position="1"/>
        <end position="23"/>
    </location>
</feature>
<evidence type="ECO:0000313" key="2">
    <source>
        <dbReference type="EMBL" id="CAD7236410.1"/>
    </source>
</evidence>
<proteinExistence type="predicted"/>
<organism evidence="2">
    <name type="scientific">Cyprideis torosa</name>
    <dbReference type="NCBI Taxonomy" id="163714"/>
    <lineage>
        <taxon>Eukaryota</taxon>
        <taxon>Metazoa</taxon>
        <taxon>Ecdysozoa</taxon>
        <taxon>Arthropoda</taxon>
        <taxon>Crustacea</taxon>
        <taxon>Oligostraca</taxon>
        <taxon>Ostracoda</taxon>
        <taxon>Podocopa</taxon>
        <taxon>Podocopida</taxon>
        <taxon>Cytherocopina</taxon>
        <taxon>Cytheroidea</taxon>
        <taxon>Cytherideidae</taxon>
        <taxon>Cyprideis</taxon>
    </lineage>
</organism>
<feature type="region of interest" description="Disordered" evidence="1">
    <location>
        <begin position="94"/>
        <end position="115"/>
    </location>
</feature>
<feature type="non-terminal residue" evidence="2">
    <location>
        <position position="177"/>
    </location>
</feature>
<gene>
    <name evidence="2" type="ORF">CTOB1V02_LOCUS14225</name>
</gene>
<feature type="non-terminal residue" evidence="2">
    <location>
        <position position="1"/>
    </location>
</feature>